<dbReference type="Gene3D" id="3.90.320.10">
    <property type="match status" value="1"/>
</dbReference>
<evidence type="ECO:0000313" key="2">
    <source>
        <dbReference type="EMBL" id="KKM83876.1"/>
    </source>
</evidence>
<dbReference type="InterPro" id="IPR011604">
    <property type="entry name" value="PDDEXK-like_dom_sf"/>
</dbReference>
<dbReference type="Pfam" id="PF09588">
    <property type="entry name" value="YqaJ"/>
    <property type="match status" value="1"/>
</dbReference>
<dbReference type="SUPFAM" id="SSF52980">
    <property type="entry name" value="Restriction endonuclease-like"/>
    <property type="match status" value="1"/>
</dbReference>
<feature type="non-terminal residue" evidence="2">
    <location>
        <position position="1"/>
    </location>
</feature>
<dbReference type="InterPro" id="IPR019080">
    <property type="entry name" value="YqaJ_viral_recombinase"/>
</dbReference>
<protein>
    <recommendedName>
        <fullName evidence="1">YqaJ viral recombinase domain-containing protein</fullName>
    </recommendedName>
</protein>
<evidence type="ECO:0000259" key="1">
    <source>
        <dbReference type="Pfam" id="PF09588"/>
    </source>
</evidence>
<organism evidence="2">
    <name type="scientific">marine sediment metagenome</name>
    <dbReference type="NCBI Taxonomy" id="412755"/>
    <lineage>
        <taxon>unclassified sequences</taxon>
        <taxon>metagenomes</taxon>
        <taxon>ecological metagenomes</taxon>
    </lineage>
</organism>
<reference evidence="2" key="1">
    <citation type="journal article" date="2015" name="Nature">
        <title>Complex archaea that bridge the gap between prokaryotes and eukaryotes.</title>
        <authorList>
            <person name="Spang A."/>
            <person name="Saw J.H."/>
            <person name="Jorgensen S.L."/>
            <person name="Zaremba-Niedzwiedzka K."/>
            <person name="Martijn J."/>
            <person name="Lind A.E."/>
            <person name="van Eijk R."/>
            <person name="Schleper C."/>
            <person name="Guy L."/>
            <person name="Ettema T.J."/>
        </authorList>
    </citation>
    <scope>NUCLEOTIDE SEQUENCE</scope>
</reference>
<proteinExistence type="predicted"/>
<sequence length="178" mass="20362">NKLVVGATDRDHRKKLEILSYIDIGSINTKEALDWGTDHEAEAIEFYENTTGLRIIEAPFIPMKGYEDYAGGSPDGFIEGENGIIEAKCPFISANHIAALIEKNIPKKVYAKYYTQIQFNMMVTETDHCDFISYDPRMIKDEHKIFVQRIPRDVEYIAKIRSRLTAAILEFNKVLSNI</sequence>
<name>A0A0F9L8X6_9ZZZZ</name>
<dbReference type="InterPro" id="IPR051703">
    <property type="entry name" value="NF-kappa-B_Signaling_Reg"/>
</dbReference>
<dbReference type="EMBL" id="LAZR01007651">
    <property type="protein sequence ID" value="KKM83876.1"/>
    <property type="molecule type" value="Genomic_DNA"/>
</dbReference>
<dbReference type="PANTHER" id="PTHR46609">
    <property type="entry name" value="EXONUCLEASE, PHAGE-TYPE/RECB, C-TERMINAL DOMAIN-CONTAINING PROTEIN"/>
    <property type="match status" value="1"/>
</dbReference>
<accession>A0A0F9L8X6</accession>
<comment type="caution">
    <text evidence="2">The sequence shown here is derived from an EMBL/GenBank/DDBJ whole genome shotgun (WGS) entry which is preliminary data.</text>
</comment>
<gene>
    <name evidence="2" type="ORF">LCGC14_1304840</name>
</gene>
<dbReference type="PANTHER" id="PTHR46609:SF6">
    <property type="entry name" value="EXONUCLEASE, PHAGE-TYPE_RECB, C-TERMINAL DOMAIN-CONTAINING PROTEIN-RELATED"/>
    <property type="match status" value="1"/>
</dbReference>
<dbReference type="InterPro" id="IPR011335">
    <property type="entry name" value="Restrct_endonuc-II-like"/>
</dbReference>
<dbReference type="CDD" id="cd22343">
    <property type="entry name" value="PDDEXK_lambda_exonuclease-like"/>
    <property type="match status" value="1"/>
</dbReference>
<dbReference type="AlphaFoldDB" id="A0A0F9L8X6"/>
<feature type="domain" description="YqaJ viral recombinase" evidence="1">
    <location>
        <begin position="25"/>
        <end position="126"/>
    </location>
</feature>